<dbReference type="OrthoDB" id="1467719at2"/>
<reference evidence="3 4" key="2">
    <citation type="submission" date="2016-06" db="EMBL/GenBank/DDBJ databases">
        <title>Pedobacter psychrophilus sp. nov., isolated from Antarctic fragmentary rock.</title>
        <authorList>
            <person name="Svec P."/>
        </authorList>
    </citation>
    <scope>NUCLEOTIDE SEQUENCE [LARGE SCALE GENOMIC DNA]</scope>
    <source>
        <strain evidence="3 4">CCM 8644</strain>
    </source>
</reference>
<feature type="transmembrane region" description="Helical" evidence="2">
    <location>
        <begin position="12"/>
        <end position="28"/>
    </location>
</feature>
<evidence type="ECO:0000313" key="4">
    <source>
        <dbReference type="Proteomes" id="UP000078459"/>
    </source>
</evidence>
<protein>
    <submittedName>
        <fullName evidence="3">Septum formation initiator</fullName>
    </submittedName>
</protein>
<evidence type="ECO:0000256" key="1">
    <source>
        <dbReference type="SAM" id="Coils"/>
    </source>
</evidence>
<dbReference type="Pfam" id="PF04977">
    <property type="entry name" value="DivIC"/>
    <property type="match status" value="1"/>
</dbReference>
<keyword evidence="2" id="KW-1133">Transmembrane helix</keyword>
<evidence type="ECO:0000313" key="3">
    <source>
        <dbReference type="EMBL" id="OAQ40589.1"/>
    </source>
</evidence>
<dbReference type="RefSeq" id="WP_068821823.1">
    <property type="nucleotide sequence ID" value="NZ_LWHJ01000022.1"/>
</dbReference>
<gene>
    <name evidence="3" type="ORF">A5893_06495</name>
</gene>
<comment type="caution">
    <text evidence="3">The sequence shown here is derived from an EMBL/GenBank/DDBJ whole genome shotgun (WGS) entry which is preliminary data.</text>
</comment>
<accession>A0A179DJ75</accession>
<dbReference type="STRING" id="1826909.A5893_06495"/>
<keyword evidence="2" id="KW-0812">Transmembrane</keyword>
<feature type="coiled-coil region" evidence="1">
    <location>
        <begin position="34"/>
        <end position="75"/>
    </location>
</feature>
<dbReference type="InterPro" id="IPR007060">
    <property type="entry name" value="FtsL/DivIC"/>
</dbReference>
<dbReference type="EMBL" id="LWHJ01000022">
    <property type="protein sequence ID" value="OAQ40589.1"/>
    <property type="molecule type" value="Genomic_DNA"/>
</dbReference>
<keyword evidence="2" id="KW-0472">Membrane</keyword>
<organism evidence="3 4">
    <name type="scientific">Pedobacter psychrophilus</name>
    <dbReference type="NCBI Taxonomy" id="1826909"/>
    <lineage>
        <taxon>Bacteria</taxon>
        <taxon>Pseudomonadati</taxon>
        <taxon>Bacteroidota</taxon>
        <taxon>Sphingobacteriia</taxon>
        <taxon>Sphingobacteriales</taxon>
        <taxon>Sphingobacteriaceae</taxon>
        <taxon>Pedobacter</taxon>
    </lineage>
</organism>
<sequence length="100" mass="12157">MKNLLNLLRNKFFLSGIAFLVWMFFFDRNDAASQYEYRNKVNKLEEEKDFYNKEIAKADKELKELTTNVQSLEKFARERYLMKKENEDIFVVVDNKKEDQ</sequence>
<keyword evidence="4" id="KW-1185">Reference proteome</keyword>
<name>A0A179DJ75_9SPHI</name>
<keyword evidence="1" id="KW-0175">Coiled coil</keyword>
<evidence type="ECO:0000256" key="2">
    <source>
        <dbReference type="SAM" id="Phobius"/>
    </source>
</evidence>
<proteinExistence type="predicted"/>
<dbReference type="AlphaFoldDB" id="A0A179DJ75"/>
<dbReference type="Proteomes" id="UP000078459">
    <property type="component" value="Unassembled WGS sequence"/>
</dbReference>
<reference evidence="3 4" key="1">
    <citation type="submission" date="2016-04" db="EMBL/GenBank/DDBJ databases">
        <authorList>
            <person name="Evans L.H."/>
            <person name="Alamgir A."/>
            <person name="Owens N."/>
            <person name="Weber N.D."/>
            <person name="Virtaneva K."/>
            <person name="Barbian K."/>
            <person name="Babar A."/>
            <person name="Rosenke K."/>
        </authorList>
    </citation>
    <scope>NUCLEOTIDE SEQUENCE [LARGE SCALE GENOMIC DNA]</scope>
    <source>
        <strain evidence="3 4">CCM 8644</strain>
    </source>
</reference>